<dbReference type="Gene3D" id="1.25.40.390">
    <property type="match status" value="1"/>
</dbReference>
<feature type="domain" description="SusD-like N-terminal" evidence="7">
    <location>
        <begin position="66"/>
        <end position="221"/>
    </location>
</feature>
<accession>A0A1G8BXD3</accession>
<feature type="domain" description="RagB/SusD" evidence="6">
    <location>
        <begin position="304"/>
        <end position="516"/>
    </location>
</feature>
<dbReference type="Pfam" id="PF14322">
    <property type="entry name" value="SusD-like_3"/>
    <property type="match status" value="1"/>
</dbReference>
<keyword evidence="4" id="KW-0472">Membrane</keyword>
<keyword evidence="9" id="KW-1185">Reference proteome</keyword>
<name>A0A1G8BXD3_9SPHI</name>
<dbReference type="STRING" id="551996.SAMN05192573_10974"/>
<sequence length="516" mass="58127">MKNIIKFIVVLELFVTSSCKKSFLDKEPLGVLSSATFSADTTTLGLAVNRLYGSIAWREFRIGQHQYSTKEMCGDDFIVGGNADFKVFQDYSYLTDNYMIERYWGRAFENIHYCNVVIDRTSTLKAPYSAQLFEAQAKYFRAYYNFDLTNVFGDAPLRDHDPVSTAEYNIPKSSHADIIKLVISDLKYAIDHLPTRSQWGTANLGRVTKGTAQGLLSKVYLYEQDYANAKLYAEAVINGGEYSLYSNYRSLFSPDQLYSSENMMPGGFIYNTSLPAGRQYGPYLQYQGLPSLGSNGDIFPSPNLVSSYEKGDPRMSATIFTKTDIIPGFNNNQPVAFPASTNYANKKVIWPYSYWNGGNFNFQSVNPMYLRYADIILIAAEANNELGNISDALKYLEMIRFRARGNKTFAASVAAGENDGAGILPQIITTDKTTLRLAIWHERRIELALEFNRWYDLVRYNKVAGPNGSSGTGYTENLLKTVYGRTNFNYAKFSHFPLPQTFVTSSNGVLKQNSAW</sequence>
<evidence type="ECO:0000259" key="6">
    <source>
        <dbReference type="Pfam" id="PF07980"/>
    </source>
</evidence>
<evidence type="ECO:0000259" key="7">
    <source>
        <dbReference type="Pfam" id="PF14322"/>
    </source>
</evidence>
<evidence type="ECO:0000313" key="8">
    <source>
        <dbReference type="EMBL" id="SDH37380.1"/>
    </source>
</evidence>
<dbReference type="InterPro" id="IPR012944">
    <property type="entry name" value="SusD_RagB_dom"/>
</dbReference>
<dbReference type="Pfam" id="PF07980">
    <property type="entry name" value="SusD_RagB"/>
    <property type="match status" value="1"/>
</dbReference>
<evidence type="ECO:0000256" key="4">
    <source>
        <dbReference type="ARBA" id="ARBA00023136"/>
    </source>
</evidence>
<protein>
    <submittedName>
        <fullName evidence="8">Starch-binding associating with outer membrane</fullName>
    </submittedName>
</protein>
<comment type="similarity">
    <text evidence="2">Belongs to the SusD family.</text>
</comment>
<dbReference type="Proteomes" id="UP000199705">
    <property type="component" value="Unassembled WGS sequence"/>
</dbReference>
<keyword evidence="3" id="KW-0732">Signal</keyword>
<dbReference type="RefSeq" id="WP_091169972.1">
    <property type="nucleotide sequence ID" value="NZ_FNCG01000009.1"/>
</dbReference>
<keyword evidence="5" id="KW-0998">Cell outer membrane</keyword>
<gene>
    <name evidence="8" type="ORF">SAMN05192573_10974</name>
</gene>
<dbReference type="InterPro" id="IPR011990">
    <property type="entry name" value="TPR-like_helical_dom_sf"/>
</dbReference>
<dbReference type="GO" id="GO:0009279">
    <property type="term" value="C:cell outer membrane"/>
    <property type="evidence" value="ECO:0007669"/>
    <property type="project" value="UniProtKB-SubCell"/>
</dbReference>
<evidence type="ECO:0000313" key="9">
    <source>
        <dbReference type="Proteomes" id="UP000199705"/>
    </source>
</evidence>
<evidence type="ECO:0000256" key="5">
    <source>
        <dbReference type="ARBA" id="ARBA00023237"/>
    </source>
</evidence>
<evidence type="ECO:0000256" key="1">
    <source>
        <dbReference type="ARBA" id="ARBA00004442"/>
    </source>
</evidence>
<reference evidence="9" key="1">
    <citation type="submission" date="2016-10" db="EMBL/GenBank/DDBJ databases">
        <authorList>
            <person name="Varghese N."/>
            <person name="Submissions S."/>
        </authorList>
    </citation>
    <scope>NUCLEOTIDE SEQUENCE [LARGE SCALE GENOMIC DNA]</scope>
    <source>
        <strain evidence="9">Gh-67</strain>
    </source>
</reference>
<evidence type="ECO:0000256" key="2">
    <source>
        <dbReference type="ARBA" id="ARBA00006275"/>
    </source>
</evidence>
<evidence type="ECO:0000256" key="3">
    <source>
        <dbReference type="ARBA" id="ARBA00022729"/>
    </source>
</evidence>
<dbReference type="InterPro" id="IPR033985">
    <property type="entry name" value="SusD-like_N"/>
</dbReference>
<dbReference type="EMBL" id="FNCG01000009">
    <property type="protein sequence ID" value="SDH37380.1"/>
    <property type="molecule type" value="Genomic_DNA"/>
</dbReference>
<dbReference type="SUPFAM" id="SSF48452">
    <property type="entry name" value="TPR-like"/>
    <property type="match status" value="1"/>
</dbReference>
<organism evidence="8 9">
    <name type="scientific">Mucilaginibacter gossypii</name>
    <dbReference type="NCBI Taxonomy" id="551996"/>
    <lineage>
        <taxon>Bacteria</taxon>
        <taxon>Pseudomonadati</taxon>
        <taxon>Bacteroidota</taxon>
        <taxon>Sphingobacteriia</taxon>
        <taxon>Sphingobacteriales</taxon>
        <taxon>Sphingobacteriaceae</taxon>
        <taxon>Mucilaginibacter</taxon>
    </lineage>
</organism>
<proteinExistence type="inferred from homology"/>
<dbReference type="AlphaFoldDB" id="A0A1G8BXD3"/>
<comment type="subcellular location">
    <subcellularLocation>
        <location evidence="1">Cell outer membrane</location>
    </subcellularLocation>
</comment>